<dbReference type="RefSeq" id="WP_274925310.1">
    <property type="nucleotide sequence ID" value="NZ_JAKELO010000002.1"/>
</dbReference>
<evidence type="ECO:0000313" key="2">
    <source>
        <dbReference type="EMBL" id="MDE4908691.1"/>
    </source>
</evidence>
<dbReference type="SMART" id="SM00450">
    <property type="entry name" value="RHOD"/>
    <property type="match status" value="2"/>
</dbReference>
<dbReference type="Proteomes" id="UP001143747">
    <property type="component" value="Unassembled WGS sequence"/>
</dbReference>
<dbReference type="InterPro" id="IPR036873">
    <property type="entry name" value="Rhodanese-like_dom_sf"/>
</dbReference>
<feature type="domain" description="Rhodanese" evidence="1">
    <location>
        <begin position="124"/>
        <end position="210"/>
    </location>
</feature>
<reference evidence="2" key="1">
    <citation type="submission" date="2022-01" db="EMBL/GenBank/DDBJ databases">
        <title>Draft genome of Methanogenium marinum DSM 15558.</title>
        <authorList>
            <person name="Chen S.-C."/>
            <person name="You Y.-T."/>
        </authorList>
    </citation>
    <scope>NUCLEOTIDE SEQUENCE</scope>
    <source>
        <strain evidence="2">DSM 15558</strain>
    </source>
</reference>
<evidence type="ECO:0000313" key="3">
    <source>
        <dbReference type="Proteomes" id="UP001143747"/>
    </source>
</evidence>
<dbReference type="PANTHER" id="PTHR43031:SF1">
    <property type="entry name" value="PYRIDINE NUCLEOTIDE-DISULPHIDE OXIDOREDUCTASE"/>
    <property type="match status" value="1"/>
</dbReference>
<dbReference type="AlphaFoldDB" id="A0A9Q4KW07"/>
<sequence length="214" mass="23015">METVSGYTDMTAEEASSFAMKASTLVVDVSPVWTEGHIPGAVSMPLATLEEELAYLGRDREYLIYCHSDSASIQGAETFASNGFSPVYRMKGNYAAWTDAGYPVEMPGYMNVTAEQAKNVIDATGSRIIIVDVSPAYLDGHIAGAVSAPLATLETEMMTMDKSRPYLIYCHTDEASISGAQAFVDAGFNPVHRLEGNYAAWVDAGYPIAVGKEI</sequence>
<dbReference type="Gene3D" id="3.40.250.10">
    <property type="entry name" value="Rhodanese-like domain"/>
    <property type="match status" value="2"/>
</dbReference>
<comment type="caution">
    <text evidence="2">The sequence shown here is derived from an EMBL/GenBank/DDBJ whole genome shotgun (WGS) entry which is preliminary data.</text>
</comment>
<name>A0A9Q4KW07_9EURY</name>
<dbReference type="PROSITE" id="PS50206">
    <property type="entry name" value="RHODANESE_3"/>
    <property type="match status" value="2"/>
</dbReference>
<dbReference type="InterPro" id="IPR001763">
    <property type="entry name" value="Rhodanese-like_dom"/>
</dbReference>
<keyword evidence="3" id="KW-1185">Reference proteome</keyword>
<gene>
    <name evidence="2" type="ORF">L0665_08745</name>
</gene>
<dbReference type="CDD" id="cd00158">
    <property type="entry name" value="RHOD"/>
    <property type="match status" value="2"/>
</dbReference>
<dbReference type="SUPFAM" id="SSF52821">
    <property type="entry name" value="Rhodanese/Cell cycle control phosphatase"/>
    <property type="match status" value="2"/>
</dbReference>
<dbReference type="PANTHER" id="PTHR43031">
    <property type="entry name" value="FAD-DEPENDENT OXIDOREDUCTASE"/>
    <property type="match status" value="1"/>
</dbReference>
<organism evidence="2 3">
    <name type="scientific">Methanogenium marinum</name>
    <dbReference type="NCBI Taxonomy" id="348610"/>
    <lineage>
        <taxon>Archaea</taxon>
        <taxon>Methanobacteriati</taxon>
        <taxon>Methanobacteriota</taxon>
        <taxon>Stenosarchaea group</taxon>
        <taxon>Methanomicrobia</taxon>
        <taxon>Methanomicrobiales</taxon>
        <taxon>Methanomicrobiaceae</taxon>
        <taxon>Methanogenium</taxon>
    </lineage>
</organism>
<proteinExistence type="predicted"/>
<accession>A0A9Q4KW07</accession>
<dbReference type="Pfam" id="PF00581">
    <property type="entry name" value="Rhodanese"/>
    <property type="match status" value="2"/>
</dbReference>
<evidence type="ECO:0000259" key="1">
    <source>
        <dbReference type="PROSITE" id="PS50206"/>
    </source>
</evidence>
<dbReference type="InterPro" id="IPR050229">
    <property type="entry name" value="GlpE_sulfurtransferase"/>
</dbReference>
<protein>
    <submittedName>
        <fullName evidence="2">Rhodanese-like domain-containing protein</fullName>
    </submittedName>
</protein>
<dbReference type="EMBL" id="JAKELO010000002">
    <property type="protein sequence ID" value="MDE4908691.1"/>
    <property type="molecule type" value="Genomic_DNA"/>
</dbReference>
<feature type="domain" description="Rhodanese" evidence="1">
    <location>
        <begin position="20"/>
        <end position="106"/>
    </location>
</feature>